<dbReference type="OrthoDB" id="9793353at2"/>
<comment type="subunit">
    <text evidence="6">Part of the 50S ribosomal subunit. Contacts protein L29, and trigger factor when it is bound to the ribosome.</text>
</comment>
<dbReference type="Gene3D" id="3.30.70.330">
    <property type="match status" value="1"/>
</dbReference>
<name>R4VMA7_9GAMM</name>
<comment type="function">
    <text evidence="6">One of the early assembly proteins it binds 23S rRNA. One of the proteins that surrounds the polypeptide exit tunnel on the outside of the ribosome. Forms the main docking site for trigger factor binding to the ribosome.</text>
</comment>
<dbReference type="GO" id="GO:0005840">
    <property type="term" value="C:ribosome"/>
    <property type="evidence" value="ECO:0007669"/>
    <property type="project" value="UniProtKB-KW"/>
</dbReference>
<dbReference type="GO" id="GO:0019843">
    <property type="term" value="F:rRNA binding"/>
    <property type="evidence" value="ECO:0007669"/>
    <property type="project" value="UniProtKB-UniRule"/>
</dbReference>
<dbReference type="EMBL" id="CP005963">
    <property type="protein sequence ID" value="AGM41587.1"/>
    <property type="molecule type" value="Genomic_DNA"/>
</dbReference>
<evidence type="ECO:0000256" key="6">
    <source>
        <dbReference type="HAMAP-Rule" id="MF_01369"/>
    </source>
</evidence>
<evidence type="ECO:0000256" key="1">
    <source>
        <dbReference type="ARBA" id="ARBA00006700"/>
    </source>
</evidence>
<dbReference type="Pfam" id="PF00276">
    <property type="entry name" value="Ribosomal_L23"/>
    <property type="match status" value="1"/>
</dbReference>
<dbReference type="NCBIfam" id="NF004359">
    <property type="entry name" value="PRK05738.1-3"/>
    <property type="match status" value="1"/>
</dbReference>
<dbReference type="RefSeq" id="WP_016353894.1">
    <property type="nucleotide sequence ID" value="NC_021291.1"/>
</dbReference>
<evidence type="ECO:0000256" key="4">
    <source>
        <dbReference type="ARBA" id="ARBA00022980"/>
    </source>
</evidence>
<evidence type="ECO:0000256" key="2">
    <source>
        <dbReference type="ARBA" id="ARBA00022730"/>
    </source>
</evidence>
<evidence type="ECO:0000256" key="3">
    <source>
        <dbReference type="ARBA" id="ARBA00022884"/>
    </source>
</evidence>
<dbReference type="SUPFAM" id="SSF54189">
    <property type="entry name" value="Ribosomal proteins S24e, L23 and L15e"/>
    <property type="match status" value="1"/>
</dbReference>
<dbReference type="PATRIC" id="fig|1260251.3.peg.1510"/>
<protein>
    <recommendedName>
        <fullName evidence="6">Large ribosomal subunit protein uL23</fullName>
    </recommendedName>
</protein>
<sequence length="99" mass="11217">MNQERMYQVLRGPHISEKSTLIADEANQVVFSVAKDATKREIKTAVEQLFEVKVRDVRVVNVNGKRKSFGRIPGKRPDWKKAYVALEAGEELDFIGGVE</sequence>
<dbReference type="eggNOG" id="COG0089">
    <property type="taxonomic scope" value="Bacteria"/>
</dbReference>
<accession>R4VMA7</accession>
<keyword evidence="2 6" id="KW-0699">rRNA-binding</keyword>
<comment type="similarity">
    <text evidence="1 6">Belongs to the universal ribosomal protein uL23 family.</text>
</comment>
<dbReference type="PANTHER" id="PTHR11620">
    <property type="entry name" value="60S RIBOSOMAL PROTEIN L23A"/>
    <property type="match status" value="1"/>
</dbReference>
<dbReference type="InterPro" id="IPR012678">
    <property type="entry name" value="Ribosomal_uL23/eL15/eS24_sf"/>
</dbReference>
<dbReference type="GO" id="GO:0003735">
    <property type="term" value="F:structural constituent of ribosome"/>
    <property type="evidence" value="ECO:0007669"/>
    <property type="project" value="InterPro"/>
</dbReference>
<evidence type="ECO:0000256" key="5">
    <source>
        <dbReference type="ARBA" id="ARBA00023274"/>
    </source>
</evidence>
<dbReference type="FunFam" id="3.30.70.330:FF:000001">
    <property type="entry name" value="50S ribosomal protein L23"/>
    <property type="match status" value="1"/>
</dbReference>
<evidence type="ECO:0000313" key="7">
    <source>
        <dbReference type="EMBL" id="AGM41587.1"/>
    </source>
</evidence>
<organism evidence="7 8">
    <name type="scientific">Spiribacter salinus M19-40</name>
    <dbReference type="NCBI Taxonomy" id="1260251"/>
    <lineage>
        <taxon>Bacteria</taxon>
        <taxon>Pseudomonadati</taxon>
        <taxon>Pseudomonadota</taxon>
        <taxon>Gammaproteobacteria</taxon>
        <taxon>Chromatiales</taxon>
        <taxon>Ectothiorhodospiraceae</taxon>
        <taxon>Spiribacter</taxon>
    </lineage>
</organism>
<dbReference type="Proteomes" id="UP000017881">
    <property type="component" value="Chromosome"/>
</dbReference>
<proteinExistence type="inferred from homology"/>
<evidence type="ECO:0000313" key="8">
    <source>
        <dbReference type="Proteomes" id="UP000017881"/>
    </source>
</evidence>
<dbReference type="AlphaFoldDB" id="R4VMA7"/>
<dbReference type="GO" id="GO:1990904">
    <property type="term" value="C:ribonucleoprotein complex"/>
    <property type="evidence" value="ECO:0007669"/>
    <property type="project" value="UniProtKB-KW"/>
</dbReference>
<dbReference type="InterPro" id="IPR012677">
    <property type="entry name" value="Nucleotide-bd_a/b_plait_sf"/>
</dbReference>
<dbReference type="KEGG" id="ssal:SPISAL_07465"/>
<keyword evidence="4 6" id="KW-0689">Ribosomal protein</keyword>
<gene>
    <name evidence="6" type="primary">rplW</name>
    <name evidence="7" type="ORF">SPISAL_07465</name>
</gene>
<dbReference type="NCBIfam" id="NF004363">
    <property type="entry name" value="PRK05738.2-4"/>
    <property type="match status" value="1"/>
</dbReference>
<keyword evidence="5 6" id="KW-0687">Ribonucleoprotein</keyword>
<dbReference type="InterPro" id="IPR013025">
    <property type="entry name" value="Ribosomal_uL23-like"/>
</dbReference>
<dbReference type="GO" id="GO:0006412">
    <property type="term" value="P:translation"/>
    <property type="evidence" value="ECO:0007669"/>
    <property type="project" value="UniProtKB-UniRule"/>
</dbReference>
<dbReference type="HAMAP" id="MF_01369_B">
    <property type="entry name" value="Ribosomal_uL23_B"/>
    <property type="match status" value="1"/>
</dbReference>
<dbReference type="HOGENOM" id="CLU_037562_3_1_6"/>
<reference evidence="7 8" key="1">
    <citation type="journal article" date="2013" name="Genome Announc.">
        <title>Draft Genome of Spiribacter salinus M19-40, an Abundant Gammaproteobacterium in Aquatic Hypersaline Environments.</title>
        <authorList>
            <person name="Leon M.J."/>
            <person name="Ghai R."/>
            <person name="Fernandez A.B."/>
            <person name="Sanchez-Porro C."/>
            <person name="Rodriguez-Valera F."/>
            <person name="Ventosa A."/>
        </authorList>
    </citation>
    <scope>NUCLEOTIDE SEQUENCE [LARGE SCALE GENOMIC DNA]</scope>
    <source>
        <strain evidence="7">M19-40</strain>
    </source>
</reference>
<keyword evidence="3 6" id="KW-0694">RNA-binding</keyword>
<keyword evidence="8" id="KW-1185">Reference proteome</keyword>